<gene>
    <name evidence="5" type="ORF">MNBD_ALPHA04-310</name>
</gene>
<evidence type="ECO:0000256" key="3">
    <source>
        <dbReference type="ARBA" id="ARBA00023237"/>
    </source>
</evidence>
<dbReference type="PANTHER" id="PTHR40980:SF4">
    <property type="entry name" value="TONB-DEPENDENT RECEPTOR-LIKE BETA-BARREL DOMAIN-CONTAINING PROTEIN"/>
    <property type="match status" value="1"/>
</dbReference>
<dbReference type="InterPro" id="IPR037066">
    <property type="entry name" value="Plug_dom_sf"/>
</dbReference>
<protein>
    <submittedName>
        <fullName evidence="5">TonB-dependent receptor</fullName>
    </submittedName>
</protein>
<feature type="domain" description="TonB-dependent receptor plug" evidence="4">
    <location>
        <begin position="72"/>
        <end position="175"/>
    </location>
</feature>
<evidence type="ECO:0000313" key="5">
    <source>
        <dbReference type="EMBL" id="VAV98065.1"/>
    </source>
</evidence>
<sequence length="1042" mass="113828">MKQAGISARGAWTRKRLSAALMAGTALTMTATPTLAQDEQGQGEQDKVAASDDNVIVVSGIRATIQDSIATKKEATTIVDALSSEEIGDLPALSIGEALETLTGAASHREQGGATEISIRGLGPFLGSTTLNGREATNGSGDRSVNFSQFPSELFNKVAIYKTQEANFIEGGVSGQIRLETVRPIDYGKRRIQGDFKLNYNPDNSALNIRERNLGYRGTVSYIDQFKLGDGEVGISLGYSRNVTTNPEQEVRSSSGFRDCRLAPASTNEGVFEDDNCDDNGSVNNPGGDLILEIDPATGTAFDAGTPFLFTSSQRSFRQNITNDNRDSVFAAVQLKPTPDVDINFDFQYSDRKFTEIRNDLVFAENRRIDAADVDPSRRLPFDLIVTPAGSLQQFTSEQRIETNSQYAERLEEYYGGGLSIAVQATDKLNLSFDASYSETSRRENIIQTRLQSDREDIFGNFVLGTNSALERGSNSIQRDRVETATFIGQNGSQGVNFIVRNFDVTNPDLFADDARTRVDLNQFRNNNILGIRGDFNYEIDGGLLSNIQGGFRYSELGFDSVPRSRLQETYSDAALTTANLACRNSVFPENNFLSSISGGNALVTNVDAAGNIITQGTGNSYATFDPICLVQQLEAADPGDIEFDENGFPIIPGPQQTLRNVDVTERTWAGYLQANFSGELGNTPVRGNIGLRVVNTRVRSTGLRGALISVVDPNDGTIDVIPDPAGTLLEVTGGGTYTEYLPSLNLVAEVAPNVQARAAVYRALSRPDPSDLGFGRSFGGLQDDTITDLSNAIANATANGNPFTQPLLSWNFDAAVEWYPNPDTILAAGVYYKRFNGGFQNTTQIEEFIVDGQPLQALVTTQDTIGDPSTIYGFEFTASHRLSYLPKPLDGLGFKVSYNYASSNFEFEDAQFGASQVFGANGTLVDRVGIVPPAEIFGLSKHVLSAQVYYQIAGFDFQGVYKYRSSYFQQFISSPGNLRFIGNTGVFEARLSYKLTKNIRFTIEGINLFNEPRRQFNPTRENISEVNVYGPRYFAGVKFKF</sequence>
<dbReference type="NCBIfam" id="TIGR01782">
    <property type="entry name" value="TonB-Xanth-Caul"/>
    <property type="match status" value="1"/>
</dbReference>
<name>A0A3B0STD5_9ZZZZ</name>
<dbReference type="InterPro" id="IPR012910">
    <property type="entry name" value="Plug_dom"/>
</dbReference>
<evidence type="ECO:0000259" key="4">
    <source>
        <dbReference type="Pfam" id="PF07715"/>
    </source>
</evidence>
<keyword evidence="3" id="KW-0998">Cell outer membrane</keyword>
<dbReference type="InterPro" id="IPR036942">
    <property type="entry name" value="Beta-barrel_TonB_sf"/>
</dbReference>
<evidence type="ECO:0000256" key="2">
    <source>
        <dbReference type="ARBA" id="ARBA00023136"/>
    </source>
</evidence>
<reference evidence="5" key="1">
    <citation type="submission" date="2018-06" db="EMBL/GenBank/DDBJ databases">
        <authorList>
            <person name="Zhirakovskaya E."/>
        </authorList>
    </citation>
    <scope>NUCLEOTIDE SEQUENCE</scope>
</reference>
<proteinExistence type="predicted"/>
<dbReference type="Pfam" id="PF07715">
    <property type="entry name" value="Plug"/>
    <property type="match status" value="1"/>
</dbReference>
<dbReference type="GO" id="GO:0009279">
    <property type="term" value="C:cell outer membrane"/>
    <property type="evidence" value="ECO:0007669"/>
    <property type="project" value="UniProtKB-SubCell"/>
</dbReference>
<dbReference type="Gene3D" id="2.40.170.20">
    <property type="entry name" value="TonB-dependent receptor, beta-barrel domain"/>
    <property type="match status" value="1"/>
</dbReference>
<keyword evidence="2" id="KW-0472">Membrane</keyword>
<organism evidence="5">
    <name type="scientific">hydrothermal vent metagenome</name>
    <dbReference type="NCBI Taxonomy" id="652676"/>
    <lineage>
        <taxon>unclassified sequences</taxon>
        <taxon>metagenomes</taxon>
        <taxon>ecological metagenomes</taxon>
    </lineage>
</organism>
<dbReference type="InterPro" id="IPR010104">
    <property type="entry name" value="TonB_rcpt_bac"/>
</dbReference>
<evidence type="ECO:0000256" key="1">
    <source>
        <dbReference type="ARBA" id="ARBA00004442"/>
    </source>
</evidence>
<accession>A0A3B0STD5</accession>
<keyword evidence="5" id="KW-0675">Receptor</keyword>
<dbReference type="EMBL" id="UOEF01000261">
    <property type="protein sequence ID" value="VAV98065.1"/>
    <property type="molecule type" value="Genomic_DNA"/>
</dbReference>
<dbReference type="Gene3D" id="2.170.130.10">
    <property type="entry name" value="TonB-dependent receptor, plug domain"/>
    <property type="match status" value="1"/>
</dbReference>
<comment type="subcellular location">
    <subcellularLocation>
        <location evidence="1">Cell outer membrane</location>
    </subcellularLocation>
</comment>
<dbReference type="PANTHER" id="PTHR40980">
    <property type="entry name" value="PLUG DOMAIN-CONTAINING PROTEIN"/>
    <property type="match status" value="1"/>
</dbReference>
<dbReference type="SUPFAM" id="SSF56935">
    <property type="entry name" value="Porins"/>
    <property type="match status" value="1"/>
</dbReference>
<dbReference type="AlphaFoldDB" id="A0A3B0STD5"/>